<dbReference type="Pfam" id="PF12708">
    <property type="entry name" value="Pect-lyase_RHGA_epim"/>
    <property type="match status" value="1"/>
</dbReference>
<dbReference type="InterPro" id="IPR006626">
    <property type="entry name" value="PbH1"/>
</dbReference>
<dbReference type="Proteomes" id="UP001596989">
    <property type="component" value="Unassembled WGS sequence"/>
</dbReference>
<dbReference type="SMART" id="SM00710">
    <property type="entry name" value="PbH1"/>
    <property type="match status" value="8"/>
</dbReference>
<feature type="chain" id="PRO_5046951238" evidence="2">
    <location>
        <begin position="30"/>
        <end position="525"/>
    </location>
</feature>
<dbReference type="EMBL" id="JBHTJZ010000005">
    <property type="protein sequence ID" value="MFD0959049.1"/>
    <property type="molecule type" value="Genomic_DNA"/>
</dbReference>
<dbReference type="SUPFAM" id="SSF51126">
    <property type="entry name" value="Pectin lyase-like"/>
    <property type="match status" value="2"/>
</dbReference>
<accession>A0ABW3HNG7</accession>
<evidence type="ECO:0000259" key="4">
    <source>
        <dbReference type="Pfam" id="PF12708"/>
    </source>
</evidence>
<feature type="signal peptide" evidence="2">
    <location>
        <begin position="1"/>
        <end position="29"/>
    </location>
</feature>
<feature type="domain" description="Rhamnogalacturonase A/B/Epimerase-like pectate lyase" evidence="4">
    <location>
        <begin position="89"/>
        <end position="292"/>
    </location>
</feature>
<reference evidence="6" key="1">
    <citation type="journal article" date="2019" name="Int. J. Syst. Evol. Microbiol.">
        <title>The Global Catalogue of Microorganisms (GCM) 10K type strain sequencing project: providing services to taxonomists for standard genome sequencing and annotation.</title>
        <authorList>
            <consortium name="The Broad Institute Genomics Platform"/>
            <consortium name="The Broad Institute Genome Sequencing Center for Infectious Disease"/>
            <person name="Wu L."/>
            <person name="Ma J."/>
        </authorList>
    </citation>
    <scope>NUCLEOTIDE SEQUENCE [LARGE SCALE GENOMIC DNA]</scope>
    <source>
        <strain evidence="6">CCUG 59129</strain>
    </source>
</reference>
<keyword evidence="2" id="KW-0732">Signal</keyword>
<evidence type="ECO:0000259" key="3">
    <source>
        <dbReference type="Pfam" id="PF05048"/>
    </source>
</evidence>
<dbReference type="InterPro" id="IPR024535">
    <property type="entry name" value="RHGA/B-epi-like_pectate_lyase"/>
</dbReference>
<keyword evidence="6" id="KW-1185">Reference proteome</keyword>
<organism evidence="5 6">
    <name type="scientific">Paenibacillus chungangensis</name>
    <dbReference type="NCBI Taxonomy" id="696535"/>
    <lineage>
        <taxon>Bacteria</taxon>
        <taxon>Bacillati</taxon>
        <taxon>Bacillota</taxon>
        <taxon>Bacilli</taxon>
        <taxon>Bacillales</taxon>
        <taxon>Paenibacillaceae</taxon>
        <taxon>Paenibacillus</taxon>
    </lineage>
</organism>
<evidence type="ECO:0000313" key="6">
    <source>
        <dbReference type="Proteomes" id="UP001596989"/>
    </source>
</evidence>
<gene>
    <name evidence="5" type="ORF">ACFQ2I_06550</name>
</gene>
<name>A0ABW3HNG7_9BACL</name>
<sequence>MNRKKTRVRLSQLAIMLIVLALFASQSFAAGSMGSTEDALAQDNQEEQVMKKGEDESSVNENKLWPGMSGSTQWMNMLQGQLGLNDLGYVSVKLFGAKGDGVSDDTEAIQSAIDYVGEQGGGTVFFPAGTYIVKRATPAQNYNYCLIIKDSNISLLGAGMGATTIKIADGENATILRTVINNTNIDGELAKPLKNIKIADLTIDGNWENITWAGPTGLESEGIYDQNGISIFTTTDGRVENVHVKHIGQDGLSGGSNRNIVVTGSVVEHTGKNNIAFFQSTGMKITNNTARNANDSPDGGAVKPYYNTSSSKYSSIAFAYAPSPLFVGTTRSLNIASGNTIYTETGRGISADSGANHLIIANNMIESSSGRHLISLLMPSSIMPSGFVVSDNILRNDAESNGDKRDISITNVQDAVVSGNTIFGGGMAIVLDNTHHAVVTDNLIREVGNDSATAAGINVRGSSNLRLHDNLLSDSTVKFTNRPSDEISLQSNKLTATPTGLNLVNNLTSFNNDGYDPFVPNQEAS</sequence>
<feature type="region of interest" description="Disordered" evidence="1">
    <location>
        <begin position="38"/>
        <end position="62"/>
    </location>
</feature>
<comment type="caution">
    <text evidence="5">The sequence shown here is derived from an EMBL/GenBank/DDBJ whole genome shotgun (WGS) entry which is preliminary data.</text>
</comment>
<feature type="domain" description="Periplasmic copper-binding protein NosD beta helix" evidence="3">
    <location>
        <begin position="396"/>
        <end position="505"/>
    </location>
</feature>
<dbReference type="InterPro" id="IPR007742">
    <property type="entry name" value="NosD_dom"/>
</dbReference>
<dbReference type="Gene3D" id="2.160.20.10">
    <property type="entry name" value="Single-stranded right-handed beta-helix, Pectin lyase-like"/>
    <property type="match status" value="1"/>
</dbReference>
<dbReference type="InterPro" id="IPR011050">
    <property type="entry name" value="Pectin_lyase_fold/virulence"/>
</dbReference>
<evidence type="ECO:0000313" key="5">
    <source>
        <dbReference type="EMBL" id="MFD0959049.1"/>
    </source>
</evidence>
<dbReference type="Pfam" id="PF05048">
    <property type="entry name" value="NosD"/>
    <property type="match status" value="1"/>
</dbReference>
<evidence type="ECO:0000256" key="1">
    <source>
        <dbReference type="SAM" id="MobiDB-lite"/>
    </source>
</evidence>
<dbReference type="GO" id="GO:0016787">
    <property type="term" value="F:hydrolase activity"/>
    <property type="evidence" value="ECO:0007669"/>
    <property type="project" value="UniProtKB-KW"/>
</dbReference>
<keyword evidence="5" id="KW-0378">Hydrolase</keyword>
<dbReference type="RefSeq" id="WP_377562888.1">
    <property type="nucleotide sequence ID" value="NZ_JBHTJZ010000005.1"/>
</dbReference>
<evidence type="ECO:0000256" key="2">
    <source>
        <dbReference type="SAM" id="SignalP"/>
    </source>
</evidence>
<proteinExistence type="predicted"/>
<protein>
    <submittedName>
        <fullName evidence="5">Glycosyl hydrolase family 28-related protein</fullName>
    </submittedName>
</protein>
<dbReference type="InterPro" id="IPR012334">
    <property type="entry name" value="Pectin_lyas_fold"/>
</dbReference>